<dbReference type="STRING" id="455432.AWN90_07530"/>
<keyword evidence="2" id="KW-1185">Reference proteome</keyword>
<dbReference type="AlphaFoldDB" id="A0A164IPA3"/>
<dbReference type="Proteomes" id="UP000076512">
    <property type="component" value="Unassembled WGS sequence"/>
</dbReference>
<gene>
    <name evidence="1" type="ORF">AWN90_07530</name>
</gene>
<proteinExistence type="predicted"/>
<evidence type="ECO:0000313" key="1">
    <source>
        <dbReference type="EMBL" id="KZM69623.1"/>
    </source>
</evidence>
<reference evidence="1 2" key="1">
    <citation type="submission" date="2016-04" db="EMBL/GenBank/DDBJ databases">
        <authorList>
            <person name="Evans L.H."/>
            <person name="Alamgir A."/>
            <person name="Owens N."/>
            <person name="Weber N.D."/>
            <person name="Virtaneva K."/>
            <person name="Barbian K."/>
            <person name="Babar A."/>
            <person name="Rosenke K."/>
        </authorList>
    </citation>
    <scope>NUCLEOTIDE SEQUENCE [LARGE SCALE GENOMIC DNA]</scope>
    <source>
        <strain evidence="1 2">IFM 0406</strain>
    </source>
</reference>
<comment type="caution">
    <text evidence="1">The sequence shown here is derived from an EMBL/GenBank/DDBJ whole genome shotgun (WGS) entry which is preliminary data.</text>
</comment>
<name>A0A164IPA3_9NOCA</name>
<evidence type="ECO:0000313" key="2">
    <source>
        <dbReference type="Proteomes" id="UP000076512"/>
    </source>
</evidence>
<evidence type="ECO:0008006" key="3">
    <source>
        <dbReference type="Google" id="ProtNLM"/>
    </source>
</evidence>
<accession>A0A164IPA3</accession>
<dbReference type="EMBL" id="LWGR01000019">
    <property type="protein sequence ID" value="KZM69623.1"/>
    <property type="molecule type" value="Genomic_DNA"/>
</dbReference>
<dbReference type="OrthoDB" id="4549338at2"/>
<organism evidence="1 2">
    <name type="scientific">Nocardia terpenica</name>
    <dbReference type="NCBI Taxonomy" id="455432"/>
    <lineage>
        <taxon>Bacteria</taxon>
        <taxon>Bacillati</taxon>
        <taxon>Actinomycetota</taxon>
        <taxon>Actinomycetes</taxon>
        <taxon>Mycobacteriales</taxon>
        <taxon>Nocardiaceae</taxon>
        <taxon>Nocardia</taxon>
    </lineage>
</organism>
<protein>
    <recommendedName>
        <fullName evidence="3">SseB protein N-terminal domain-containing protein</fullName>
    </recommendedName>
</protein>
<sequence>MHFNQRAQREELHISDYPGAYMPVLPEPADEDFVWARANPGKWQYFTDPRADKSALQQANVIGGWLADDKGGFAERWLNPEFVPTPQYARRDLASEFELVIWRLEYGFNNIGRFVDAFGRSELHIVLPEDDPQGQRGWPLLYRGEDTVLEVYTSVGRLPKDVNPWLRRTVSGMDVLEQVCPLAGSWVLFNPGSGHSYIEMPGSQLVAWWREWCEAERTGAAAESDQGD</sequence>
<dbReference type="RefSeq" id="WP_156673921.1">
    <property type="nucleotide sequence ID" value="NZ_JABMCZ010000002.1"/>
</dbReference>